<gene>
    <name evidence="1" type="ORF">G7Y89_g10857</name>
</gene>
<name>A0A8H4W172_9HELO</name>
<evidence type="ECO:0000313" key="1">
    <source>
        <dbReference type="EMBL" id="KAF4627299.1"/>
    </source>
</evidence>
<accession>A0A8H4W172</accession>
<sequence>MEAPATASWDLSISDADFEKLKAGFEALDMNQRWEIIAKDPDENGIISIHISRSWTEEDQYILAVKPSDGGSAKITSITWEQNKGEIRVGEERGKKEAVIVCRMVLRCDFDTLPLYDRKILWAP</sequence>
<protein>
    <submittedName>
        <fullName evidence="1">Uncharacterized protein</fullName>
    </submittedName>
</protein>
<proteinExistence type="predicted"/>
<reference evidence="1 2" key="1">
    <citation type="submission" date="2020-03" db="EMBL/GenBank/DDBJ databases">
        <title>Draft Genome Sequence of Cudoniella acicularis.</title>
        <authorList>
            <person name="Buettner E."/>
            <person name="Kellner H."/>
        </authorList>
    </citation>
    <scope>NUCLEOTIDE SEQUENCE [LARGE SCALE GENOMIC DNA]</scope>
    <source>
        <strain evidence="1 2">DSM 108380</strain>
    </source>
</reference>
<dbReference type="Proteomes" id="UP000566819">
    <property type="component" value="Unassembled WGS sequence"/>
</dbReference>
<dbReference type="AlphaFoldDB" id="A0A8H4W172"/>
<organism evidence="1 2">
    <name type="scientific">Cudoniella acicularis</name>
    <dbReference type="NCBI Taxonomy" id="354080"/>
    <lineage>
        <taxon>Eukaryota</taxon>
        <taxon>Fungi</taxon>
        <taxon>Dikarya</taxon>
        <taxon>Ascomycota</taxon>
        <taxon>Pezizomycotina</taxon>
        <taxon>Leotiomycetes</taxon>
        <taxon>Helotiales</taxon>
        <taxon>Tricladiaceae</taxon>
        <taxon>Cudoniella</taxon>
    </lineage>
</organism>
<keyword evidence="2" id="KW-1185">Reference proteome</keyword>
<evidence type="ECO:0000313" key="2">
    <source>
        <dbReference type="Proteomes" id="UP000566819"/>
    </source>
</evidence>
<dbReference type="OrthoDB" id="4521980at2759"/>
<dbReference type="EMBL" id="JAAMPI010000992">
    <property type="protein sequence ID" value="KAF4627299.1"/>
    <property type="molecule type" value="Genomic_DNA"/>
</dbReference>
<comment type="caution">
    <text evidence="1">The sequence shown here is derived from an EMBL/GenBank/DDBJ whole genome shotgun (WGS) entry which is preliminary data.</text>
</comment>